<dbReference type="EMBL" id="REGN01003310">
    <property type="protein sequence ID" value="RNA23344.1"/>
    <property type="molecule type" value="Genomic_DNA"/>
</dbReference>
<sequence>MKIKEVEIFFHDKLDFLIKTSGKIFFDGVHFRENYRVFAELGIRFSNFKIELNYQFVTQND</sequence>
<gene>
    <name evidence="1" type="ORF">BpHYR1_025418</name>
</gene>
<protein>
    <submittedName>
        <fullName evidence="1">Uncharacterized protein</fullName>
    </submittedName>
</protein>
<dbReference type="AlphaFoldDB" id="A0A3M7RIR4"/>
<accession>A0A3M7RIR4</accession>
<proteinExistence type="predicted"/>
<comment type="caution">
    <text evidence="1">The sequence shown here is derived from an EMBL/GenBank/DDBJ whole genome shotgun (WGS) entry which is preliminary data.</text>
</comment>
<organism evidence="1 2">
    <name type="scientific">Brachionus plicatilis</name>
    <name type="common">Marine rotifer</name>
    <name type="synonym">Brachionus muelleri</name>
    <dbReference type="NCBI Taxonomy" id="10195"/>
    <lineage>
        <taxon>Eukaryota</taxon>
        <taxon>Metazoa</taxon>
        <taxon>Spiralia</taxon>
        <taxon>Gnathifera</taxon>
        <taxon>Rotifera</taxon>
        <taxon>Eurotatoria</taxon>
        <taxon>Monogononta</taxon>
        <taxon>Pseudotrocha</taxon>
        <taxon>Ploima</taxon>
        <taxon>Brachionidae</taxon>
        <taxon>Brachionus</taxon>
    </lineage>
</organism>
<keyword evidence="2" id="KW-1185">Reference proteome</keyword>
<evidence type="ECO:0000313" key="2">
    <source>
        <dbReference type="Proteomes" id="UP000276133"/>
    </source>
</evidence>
<reference evidence="1 2" key="1">
    <citation type="journal article" date="2018" name="Sci. Rep.">
        <title>Genomic signatures of local adaptation to the degree of environmental predictability in rotifers.</title>
        <authorList>
            <person name="Franch-Gras L."/>
            <person name="Hahn C."/>
            <person name="Garcia-Roger E.M."/>
            <person name="Carmona M.J."/>
            <person name="Serra M."/>
            <person name="Gomez A."/>
        </authorList>
    </citation>
    <scope>NUCLEOTIDE SEQUENCE [LARGE SCALE GENOMIC DNA]</scope>
    <source>
        <strain evidence="1">HYR1</strain>
    </source>
</reference>
<name>A0A3M7RIR4_BRAPC</name>
<evidence type="ECO:0000313" key="1">
    <source>
        <dbReference type="EMBL" id="RNA23344.1"/>
    </source>
</evidence>
<dbReference type="Proteomes" id="UP000276133">
    <property type="component" value="Unassembled WGS sequence"/>
</dbReference>